<gene>
    <name evidence="1" type="ORF">NX02_01195</name>
</gene>
<accession>W0A8N6</accession>
<dbReference type="PATRIC" id="fig|1123269.5.peg.241"/>
<dbReference type="EMBL" id="CP006644">
    <property type="protein sequence ID" value="AHE52005.1"/>
    <property type="molecule type" value="Genomic_DNA"/>
</dbReference>
<organism evidence="1 2">
    <name type="scientific">Sphingomonas sanxanigenens DSM 19645 = NX02</name>
    <dbReference type="NCBI Taxonomy" id="1123269"/>
    <lineage>
        <taxon>Bacteria</taxon>
        <taxon>Pseudomonadati</taxon>
        <taxon>Pseudomonadota</taxon>
        <taxon>Alphaproteobacteria</taxon>
        <taxon>Sphingomonadales</taxon>
        <taxon>Sphingomonadaceae</taxon>
        <taxon>Sphingomonas</taxon>
    </lineage>
</organism>
<dbReference type="STRING" id="1123269.NX02_01195"/>
<dbReference type="Proteomes" id="UP000018851">
    <property type="component" value="Chromosome"/>
</dbReference>
<sequence length="57" mass="6079">MDDPSYLHHRQRMALALAGAASDCCSRASHAAMARAYGVRIDAVDYEPEGDGLSAAR</sequence>
<evidence type="ECO:0000313" key="1">
    <source>
        <dbReference type="EMBL" id="AHE52005.1"/>
    </source>
</evidence>
<name>W0A8N6_9SPHN</name>
<reference evidence="1 2" key="1">
    <citation type="submission" date="2013-07" db="EMBL/GenBank/DDBJ databases">
        <title>Completed genome of Sphingomonas sanxanigenens NX02.</title>
        <authorList>
            <person name="Ma T."/>
            <person name="Huang H."/>
            <person name="Wu M."/>
            <person name="Li X."/>
            <person name="Li G."/>
        </authorList>
    </citation>
    <scope>NUCLEOTIDE SEQUENCE [LARGE SCALE GENOMIC DNA]</scope>
    <source>
        <strain evidence="1 2">NX02</strain>
    </source>
</reference>
<dbReference type="AlphaFoldDB" id="W0A8N6"/>
<proteinExistence type="predicted"/>
<dbReference type="HOGENOM" id="CLU_2994397_0_0_5"/>
<dbReference type="KEGG" id="ssan:NX02_01195"/>
<keyword evidence="2" id="KW-1185">Reference proteome</keyword>
<protein>
    <submittedName>
        <fullName evidence="1">Uncharacterized protein</fullName>
    </submittedName>
</protein>
<evidence type="ECO:0000313" key="2">
    <source>
        <dbReference type="Proteomes" id="UP000018851"/>
    </source>
</evidence>
<dbReference type="RefSeq" id="WP_158013854.1">
    <property type="nucleotide sequence ID" value="NZ_CP006644.1"/>
</dbReference>